<evidence type="ECO:0008006" key="4">
    <source>
        <dbReference type="Google" id="ProtNLM"/>
    </source>
</evidence>
<dbReference type="OrthoDB" id="3427879at2"/>
<gene>
    <name evidence="2" type="ORF">SAMN05421870_117151</name>
</gene>
<name>A0A1H9WGL0_9ACTN</name>
<keyword evidence="3" id="KW-1185">Reference proteome</keyword>
<reference evidence="3" key="1">
    <citation type="submission" date="2016-10" db="EMBL/GenBank/DDBJ databases">
        <authorList>
            <person name="Varghese N."/>
            <person name="Submissions S."/>
        </authorList>
    </citation>
    <scope>NUCLEOTIDE SEQUENCE [LARGE SCALE GENOMIC DNA]</scope>
    <source>
        <strain evidence="3">CGMCC 4.6825</strain>
    </source>
</reference>
<dbReference type="AlphaFoldDB" id="A0A1H9WGL0"/>
<sequence length="191" mass="19279">MPGIDECLLEAMRLPGARCAAVVDWISGLSLGVAGEPPGGDHEAAACETAELARMVAEYRSLGPLSTLGTPGDPAAPAPGTPPQAPHAPRAGSPGSGPSPGPGDPDATSGHLSPPVPPGTPDLSDSAAHRGGAVPAVEDIIATNSDSYHLLRFVTGALDGTLFLHLWLARDEGNLALARIRLAEIAGRMVL</sequence>
<evidence type="ECO:0000256" key="1">
    <source>
        <dbReference type="SAM" id="MobiDB-lite"/>
    </source>
</evidence>
<evidence type="ECO:0000313" key="2">
    <source>
        <dbReference type="EMBL" id="SES33066.1"/>
    </source>
</evidence>
<organism evidence="2 3">
    <name type="scientific">Streptomyces qinglanensis</name>
    <dbReference type="NCBI Taxonomy" id="943816"/>
    <lineage>
        <taxon>Bacteria</taxon>
        <taxon>Bacillati</taxon>
        <taxon>Actinomycetota</taxon>
        <taxon>Actinomycetes</taxon>
        <taxon>Kitasatosporales</taxon>
        <taxon>Streptomycetaceae</taxon>
        <taxon>Streptomyces</taxon>
    </lineage>
</organism>
<feature type="region of interest" description="Disordered" evidence="1">
    <location>
        <begin position="64"/>
        <end position="129"/>
    </location>
</feature>
<accession>A0A1H9WGL0</accession>
<dbReference type="RefSeq" id="WP_075003156.1">
    <property type="nucleotide sequence ID" value="NZ_FOGO01000017.1"/>
</dbReference>
<feature type="compositionally biased region" description="Pro residues" evidence="1">
    <location>
        <begin position="74"/>
        <end position="86"/>
    </location>
</feature>
<proteinExistence type="predicted"/>
<evidence type="ECO:0000313" key="3">
    <source>
        <dbReference type="Proteomes" id="UP000182841"/>
    </source>
</evidence>
<protein>
    <recommendedName>
        <fullName evidence="4">Roadblock/LAMTOR2 domain-containing protein</fullName>
    </recommendedName>
</protein>
<dbReference type="EMBL" id="FOGO01000017">
    <property type="protein sequence ID" value="SES33066.1"/>
    <property type="molecule type" value="Genomic_DNA"/>
</dbReference>
<dbReference type="Proteomes" id="UP000182841">
    <property type="component" value="Unassembled WGS sequence"/>
</dbReference>